<feature type="region of interest" description="Disordered" evidence="1">
    <location>
        <begin position="1"/>
        <end position="63"/>
    </location>
</feature>
<dbReference type="EMBL" id="SWJQ01012829">
    <property type="protein sequence ID" value="TRZ04751.1"/>
    <property type="molecule type" value="Genomic_DNA"/>
</dbReference>
<evidence type="ECO:0000256" key="1">
    <source>
        <dbReference type="SAM" id="MobiDB-lite"/>
    </source>
</evidence>
<evidence type="ECO:0000313" key="4">
    <source>
        <dbReference type="Proteomes" id="UP000796761"/>
    </source>
</evidence>
<evidence type="ECO:0000313" key="3">
    <source>
        <dbReference type="EMBL" id="TRZ05970.1"/>
    </source>
</evidence>
<dbReference type="EMBL" id="SWJQ01003106">
    <property type="protein sequence ID" value="TRZ05970.1"/>
    <property type="molecule type" value="Genomic_DNA"/>
</dbReference>
<gene>
    <name evidence="3" type="ORF">HGM15179_021137</name>
    <name evidence="2" type="ORF">HGM15179_022356</name>
</gene>
<reference evidence="3" key="1">
    <citation type="submission" date="2019-04" db="EMBL/GenBank/DDBJ databases">
        <title>Genome assembly of Zosterops borbonicus 15179.</title>
        <authorList>
            <person name="Leroy T."/>
            <person name="Anselmetti Y."/>
            <person name="Tilak M.-K."/>
            <person name="Nabholz B."/>
        </authorList>
    </citation>
    <scope>NUCLEOTIDE SEQUENCE</scope>
    <source>
        <strain evidence="3">HGM_15179</strain>
        <tissue evidence="3">Muscle</tissue>
    </source>
</reference>
<evidence type="ECO:0000313" key="2">
    <source>
        <dbReference type="EMBL" id="TRZ04751.1"/>
    </source>
</evidence>
<sequence length="63" mass="6623">MQGRWKDPRVPLVPQRSRGASGRDRRSSGSPSWRHQSRSGFSGLDLSIAPPLPGSSPAAVGGA</sequence>
<proteinExistence type="predicted"/>
<accession>A0A8K1D512</accession>
<dbReference type="AlphaFoldDB" id="A0A8K1D512"/>
<name>A0A8K1D512_9PASS</name>
<keyword evidence="4" id="KW-1185">Reference proteome</keyword>
<protein>
    <submittedName>
        <fullName evidence="3">Uncharacterized protein</fullName>
    </submittedName>
</protein>
<dbReference type="Proteomes" id="UP000796761">
    <property type="component" value="Unassembled WGS sequence"/>
</dbReference>
<comment type="caution">
    <text evidence="3">The sequence shown here is derived from an EMBL/GenBank/DDBJ whole genome shotgun (WGS) entry which is preliminary data.</text>
</comment>
<organism evidence="3 4">
    <name type="scientific">Zosterops borbonicus</name>
    <dbReference type="NCBI Taxonomy" id="364589"/>
    <lineage>
        <taxon>Eukaryota</taxon>
        <taxon>Metazoa</taxon>
        <taxon>Chordata</taxon>
        <taxon>Craniata</taxon>
        <taxon>Vertebrata</taxon>
        <taxon>Euteleostomi</taxon>
        <taxon>Archelosauria</taxon>
        <taxon>Archosauria</taxon>
        <taxon>Dinosauria</taxon>
        <taxon>Saurischia</taxon>
        <taxon>Theropoda</taxon>
        <taxon>Coelurosauria</taxon>
        <taxon>Aves</taxon>
        <taxon>Neognathae</taxon>
        <taxon>Neoaves</taxon>
        <taxon>Telluraves</taxon>
        <taxon>Australaves</taxon>
        <taxon>Passeriformes</taxon>
        <taxon>Sylvioidea</taxon>
        <taxon>Zosteropidae</taxon>
        <taxon>Zosterops</taxon>
    </lineage>
</organism>
<feature type="non-terminal residue" evidence="3">
    <location>
        <position position="63"/>
    </location>
</feature>